<dbReference type="Proteomes" id="UP000198548">
    <property type="component" value="Unassembled WGS sequence"/>
</dbReference>
<reference evidence="2 3" key="1">
    <citation type="submission" date="2016-10" db="EMBL/GenBank/DDBJ databases">
        <authorList>
            <person name="de Groot N.N."/>
        </authorList>
    </citation>
    <scope>NUCLEOTIDE SEQUENCE [LARGE SCALE GENOMIC DNA]</scope>
    <source>
        <strain evidence="2 3">DSM 19182</strain>
    </source>
</reference>
<dbReference type="AlphaFoldDB" id="A0A1H7TGJ1"/>
<organism evidence="2 3">
    <name type="scientific">Alkalibacterium putridalgicola</name>
    <dbReference type="NCBI Taxonomy" id="426703"/>
    <lineage>
        <taxon>Bacteria</taxon>
        <taxon>Bacillati</taxon>
        <taxon>Bacillota</taxon>
        <taxon>Bacilli</taxon>
        <taxon>Lactobacillales</taxon>
        <taxon>Carnobacteriaceae</taxon>
        <taxon>Alkalibacterium</taxon>
    </lineage>
</organism>
<reference evidence="1 4" key="2">
    <citation type="submission" date="2019-07" db="EMBL/GenBank/DDBJ databases">
        <title>Whole genome shotgun sequence of Alkalibacterium putridalgicola NBRC 103243.</title>
        <authorList>
            <person name="Hosoyama A."/>
            <person name="Uohara A."/>
            <person name="Ohji S."/>
            <person name="Ichikawa N."/>
        </authorList>
    </citation>
    <scope>NUCLEOTIDE SEQUENCE [LARGE SCALE GENOMIC DNA]</scope>
    <source>
        <strain evidence="1 4">NBRC 103243</strain>
    </source>
</reference>
<protein>
    <submittedName>
        <fullName evidence="2">Uncharacterized protein</fullName>
    </submittedName>
</protein>
<dbReference type="Proteomes" id="UP000321425">
    <property type="component" value="Unassembled WGS sequence"/>
</dbReference>
<dbReference type="STRING" id="426703.SAMN04488100_11232"/>
<gene>
    <name evidence="1" type="ORF">APU01nite_14970</name>
    <name evidence="2" type="ORF">SAMN04488100_11232</name>
</gene>
<proteinExistence type="predicted"/>
<sequence>MKKIMCALRFVFRNGETWTVKRDQIGDLWIKQVTTSFGRIGDGEFEEIHPCESLKIEILKEADHVNSDDINKGGLEAGMFARVTQFQDIEKMDILYRDTKNGEKRMDVEKDTIYFPYKALDTDGHDNAHQTSAVMNETLYIVIDPMKNVKDMYPQLRAAHS</sequence>
<name>A0A1H7TGJ1_9LACT</name>
<dbReference type="EMBL" id="BJUX01000015">
    <property type="protein sequence ID" value="GEK89458.1"/>
    <property type="molecule type" value="Genomic_DNA"/>
</dbReference>
<dbReference type="OrthoDB" id="2301034at2"/>
<keyword evidence="4" id="KW-1185">Reference proteome</keyword>
<dbReference type="EMBL" id="FOBL01000012">
    <property type="protein sequence ID" value="SEL83685.1"/>
    <property type="molecule type" value="Genomic_DNA"/>
</dbReference>
<dbReference type="RefSeq" id="WP_091487894.1">
    <property type="nucleotide sequence ID" value="NZ_BJUX01000015.1"/>
</dbReference>
<evidence type="ECO:0000313" key="3">
    <source>
        <dbReference type="Proteomes" id="UP000198548"/>
    </source>
</evidence>
<evidence type="ECO:0000313" key="4">
    <source>
        <dbReference type="Proteomes" id="UP000321425"/>
    </source>
</evidence>
<evidence type="ECO:0000313" key="1">
    <source>
        <dbReference type="EMBL" id="GEK89458.1"/>
    </source>
</evidence>
<accession>A0A1H7TGJ1</accession>
<evidence type="ECO:0000313" key="2">
    <source>
        <dbReference type="EMBL" id="SEL83685.1"/>
    </source>
</evidence>